<dbReference type="GO" id="GO:0000287">
    <property type="term" value="F:magnesium ion binding"/>
    <property type="evidence" value="ECO:0007669"/>
    <property type="project" value="UniProtKB-ARBA"/>
</dbReference>
<evidence type="ECO:0000313" key="2">
    <source>
        <dbReference type="EMBL" id="PRY22036.1"/>
    </source>
</evidence>
<name>A0A2T0RLG6_9ACTN</name>
<dbReference type="Pfam" id="PF00456">
    <property type="entry name" value="Transketolase_N"/>
    <property type="match status" value="1"/>
</dbReference>
<dbReference type="SUPFAM" id="SSF52518">
    <property type="entry name" value="Thiamin diphosphate-binding fold (THDP-binding)"/>
    <property type="match status" value="1"/>
</dbReference>
<dbReference type="PANTHER" id="PTHR47514:SF2">
    <property type="entry name" value="TRANSKETOLASE"/>
    <property type="match status" value="1"/>
</dbReference>
<proteinExistence type="predicted"/>
<dbReference type="EMBL" id="PVZG01000018">
    <property type="protein sequence ID" value="PRY22036.1"/>
    <property type="molecule type" value="Genomic_DNA"/>
</dbReference>
<keyword evidence="3" id="KW-1185">Reference proteome</keyword>
<comment type="caution">
    <text evidence="2">The sequence shown here is derived from an EMBL/GenBank/DDBJ whole genome shotgun (WGS) entry which is preliminary data.</text>
</comment>
<sequence>MSVPLTELSAGAAFAGHAARIREHIVAMCSGPEGGHLGGSMSLVEILTALYFGVLRVDPAAPADPDRDVFLLSKGHGAIALYATLAERGFLDPAELAGFGTWGSRLMAHPVRAVPGVELPTGSLGHGLALGAGFALAARLDGRPGRAYVVMGDGELQEGSVWESAMGAAAQRLDNLVAVVDRNGLQISGRTEDVCALEPLAQRWRTFGWSVREAPGHDLDALVGALGSTPWEPGRPSLLLADTTKGAGLPFVAGAVHSHFATLSVRQLARARAALAAGTGGGGRD</sequence>
<gene>
    <name evidence="2" type="ORF">CLV70_118101</name>
</gene>
<organism evidence="2 3">
    <name type="scientific">Pseudosporangium ferrugineum</name>
    <dbReference type="NCBI Taxonomy" id="439699"/>
    <lineage>
        <taxon>Bacteria</taxon>
        <taxon>Bacillati</taxon>
        <taxon>Actinomycetota</taxon>
        <taxon>Actinomycetes</taxon>
        <taxon>Micromonosporales</taxon>
        <taxon>Micromonosporaceae</taxon>
        <taxon>Pseudosporangium</taxon>
    </lineage>
</organism>
<dbReference type="CDD" id="cd02012">
    <property type="entry name" value="TPP_TK"/>
    <property type="match status" value="1"/>
</dbReference>
<feature type="domain" description="Transketolase N-terminal" evidence="1">
    <location>
        <begin position="28"/>
        <end position="275"/>
    </location>
</feature>
<reference evidence="2 3" key="1">
    <citation type="submission" date="2018-03" db="EMBL/GenBank/DDBJ databases">
        <title>Genomic Encyclopedia of Archaeal and Bacterial Type Strains, Phase II (KMG-II): from individual species to whole genera.</title>
        <authorList>
            <person name="Goeker M."/>
        </authorList>
    </citation>
    <scope>NUCLEOTIDE SEQUENCE [LARGE SCALE GENOMIC DNA]</scope>
    <source>
        <strain evidence="2 3">DSM 45348</strain>
    </source>
</reference>
<protein>
    <submittedName>
        <fullName evidence="2">Transketolase</fullName>
    </submittedName>
</protein>
<accession>A0A2T0RLG6</accession>
<dbReference type="InterPro" id="IPR029061">
    <property type="entry name" value="THDP-binding"/>
</dbReference>
<dbReference type="Gene3D" id="3.40.50.970">
    <property type="match status" value="1"/>
</dbReference>
<evidence type="ECO:0000259" key="1">
    <source>
        <dbReference type="Pfam" id="PF00456"/>
    </source>
</evidence>
<dbReference type="AlphaFoldDB" id="A0A2T0RLG6"/>
<dbReference type="Proteomes" id="UP000239209">
    <property type="component" value="Unassembled WGS sequence"/>
</dbReference>
<dbReference type="PANTHER" id="PTHR47514">
    <property type="entry name" value="TRANSKETOLASE N-TERMINAL SECTION-RELATED"/>
    <property type="match status" value="1"/>
</dbReference>
<dbReference type="RefSeq" id="WP_245908554.1">
    <property type="nucleotide sequence ID" value="NZ_PVZG01000018.1"/>
</dbReference>
<evidence type="ECO:0000313" key="3">
    <source>
        <dbReference type="Proteomes" id="UP000239209"/>
    </source>
</evidence>
<dbReference type="InterPro" id="IPR005474">
    <property type="entry name" value="Transketolase_N"/>
</dbReference>